<organism evidence="1 2">
    <name type="scientific">Clostridium omnivorum</name>
    <dbReference type="NCBI Taxonomy" id="1604902"/>
    <lineage>
        <taxon>Bacteria</taxon>
        <taxon>Bacillati</taxon>
        <taxon>Bacillota</taxon>
        <taxon>Clostridia</taxon>
        <taxon>Eubacteriales</taxon>
        <taxon>Clostridiaceae</taxon>
        <taxon>Clostridium</taxon>
    </lineage>
</organism>
<sequence length="68" mass="7556">MTVGTQMQQAIAGIQSAAATMKTFALETEDKTAKADFQDIACKLDDALKVLEGRQKYIEEQEPQYSQK</sequence>
<protein>
    <recommendedName>
        <fullName evidence="3">DUF1657 domain-containing protein</fullName>
    </recommendedName>
</protein>
<evidence type="ECO:0000313" key="2">
    <source>
        <dbReference type="Proteomes" id="UP001208567"/>
    </source>
</evidence>
<dbReference type="InterPro" id="IPR012452">
    <property type="entry name" value="DUF1657"/>
</dbReference>
<keyword evidence="2" id="KW-1185">Reference proteome</keyword>
<dbReference type="Pfam" id="PF07870">
    <property type="entry name" value="DUF1657"/>
    <property type="match status" value="1"/>
</dbReference>
<proteinExistence type="predicted"/>
<accession>A0ABQ5N212</accession>
<gene>
    <name evidence="1" type="ORF">bsdE14_06600</name>
</gene>
<reference evidence="1 2" key="1">
    <citation type="journal article" date="2024" name="Int. J. Syst. Evol. Microbiol.">
        <title>Clostridium omnivorum sp. nov., isolated from anoxic soil under the treatment of reductive soil disinfestation.</title>
        <authorList>
            <person name="Ueki A."/>
            <person name="Tonouchi A."/>
            <person name="Kaku N."/>
            <person name="Honma S."/>
            <person name="Ueki K."/>
        </authorList>
    </citation>
    <scope>NUCLEOTIDE SEQUENCE [LARGE SCALE GENOMIC DNA]</scope>
    <source>
        <strain evidence="1 2">E14</strain>
    </source>
</reference>
<dbReference type="EMBL" id="BRXR01000001">
    <property type="protein sequence ID" value="GLC29250.1"/>
    <property type="molecule type" value="Genomic_DNA"/>
</dbReference>
<comment type="caution">
    <text evidence="1">The sequence shown here is derived from an EMBL/GenBank/DDBJ whole genome shotgun (WGS) entry which is preliminary data.</text>
</comment>
<evidence type="ECO:0000313" key="1">
    <source>
        <dbReference type="EMBL" id="GLC29250.1"/>
    </source>
</evidence>
<name>A0ABQ5N212_9CLOT</name>
<dbReference type="Proteomes" id="UP001208567">
    <property type="component" value="Unassembled WGS sequence"/>
</dbReference>
<evidence type="ECO:0008006" key="3">
    <source>
        <dbReference type="Google" id="ProtNLM"/>
    </source>
</evidence>
<dbReference type="RefSeq" id="WP_264848536.1">
    <property type="nucleotide sequence ID" value="NZ_BRXR01000001.1"/>
</dbReference>